<evidence type="ECO:0000313" key="5">
    <source>
        <dbReference type="Proteomes" id="UP000034681"/>
    </source>
</evidence>
<evidence type="ECO:0000256" key="1">
    <source>
        <dbReference type="ARBA" id="ARBA00022801"/>
    </source>
</evidence>
<organism evidence="4 5">
    <name type="scientific">Prochlorothrix hollandica PCC 9006 = CALU 1027</name>
    <dbReference type="NCBI Taxonomy" id="317619"/>
    <lineage>
        <taxon>Bacteria</taxon>
        <taxon>Bacillati</taxon>
        <taxon>Cyanobacteriota</taxon>
        <taxon>Cyanophyceae</taxon>
        <taxon>Prochlorotrichales</taxon>
        <taxon>Prochlorotrichaceae</taxon>
        <taxon>Prochlorothrix</taxon>
    </lineage>
</organism>
<dbReference type="Gene3D" id="3.40.630.40">
    <property type="entry name" value="Zn-dependent exopeptidases"/>
    <property type="match status" value="1"/>
</dbReference>
<dbReference type="Pfam" id="PF12565">
    <property type="entry name" value="DUF3747"/>
    <property type="match status" value="1"/>
</dbReference>
<protein>
    <submittedName>
        <fullName evidence="4">Cell wall hydrolase</fullName>
    </submittedName>
</protein>
<accession>A0A0M2Q049</accession>
<dbReference type="RefSeq" id="WP_017711321.1">
    <property type="nucleotide sequence ID" value="NZ_KB235933.1"/>
</dbReference>
<reference evidence="4" key="1">
    <citation type="submission" date="2012-04" db="EMBL/GenBank/DDBJ databases">
        <authorList>
            <person name="Borisov I.G."/>
            <person name="Ivanikova N.V."/>
            <person name="Pinevich A.V."/>
        </authorList>
    </citation>
    <scope>NUCLEOTIDE SEQUENCE</scope>
    <source>
        <strain evidence="4">CALU 1027</strain>
    </source>
</reference>
<keyword evidence="5" id="KW-1185">Reference proteome</keyword>
<dbReference type="PANTHER" id="PTHR30404:SF0">
    <property type="entry name" value="N-ACETYLMURAMOYL-L-ALANINE AMIDASE AMIC"/>
    <property type="match status" value="1"/>
</dbReference>
<feature type="region of interest" description="Disordered" evidence="2">
    <location>
        <begin position="330"/>
        <end position="352"/>
    </location>
</feature>
<dbReference type="Proteomes" id="UP000034681">
    <property type="component" value="Unassembled WGS sequence"/>
</dbReference>
<feature type="domain" description="MurNAc-LAA" evidence="3">
    <location>
        <begin position="420"/>
        <end position="529"/>
    </location>
</feature>
<dbReference type="eggNOG" id="COG0860">
    <property type="taxonomic scope" value="Bacteria"/>
</dbReference>
<feature type="compositionally biased region" description="Pro residues" evidence="2">
    <location>
        <begin position="226"/>
        <end position="257"/>
    </location>
</feature>
<dbReference type="EMBL" id="AJTX02000004">
    <property type="protein sequence ID" value="KKJ00017.1"/>
    <property type="molecule type" value="Genomic_DNA"/>
</dbReference>
<dbReference type="SMART" id="SM00646">
    <property type="entry name" value="Ami_3"/>
    <property type="match status" value="1"/>
</dbReference>
<evidence type="ECO:0000313" key="4">
    <source>
        <dbReference type="EMBL" id="KKJ00017.1"/>
    </source>
</evidence>
<dbReference type="AlphaFoldDB" id="A0A0M2Q049"/>
<evidence type="ECO:0000259" key="3">
    <source>
        <dbReference type="SMART" id="SM00646"/>
    </source>
</evidence>
<dbReference type="GO" id="GO:0009253">
    <property type="term" value="P:peptidoglycan catabolic process"/>
    <property type="evidence" value="ECO:0007669"/>
    <property type="project" value="InterPro"/>
</dbReference>
<dbReference type="CDD" id="cd02696">
    <property type="entry name" value="MurNAc-LAA"/>
    <property type="match status" value="1"/>
</dbReference>
<proteinExistence type="predicted"/>
<dbReference type="SUPFAM" id="SSF53187">
    <property type="entry name" value="Zn-dependent exopeptidases"/>
    <property type="match status" value="1"/>
</dbReference>
<dbReference type="InterPro" id="IPR022222">
    <property type="entry name" value="DUF3747"/>
</dbReference>
<keyword evidence="1 4" id="KW-0378">Hydrolase</keyword>
<dbReference type="PANTHER" id="PTHR30404">
    <property type="entry name" value="N-ACETYLMURAMOYL-L-ALANINE AMIDASE"/>
    <property type="match status" value="1"/>
</dbReference>
<feature type="region of interest" description="Disordered" evidence="2">
    <location>
        <begin position="226"/>
        <end position="264"/>
    </location>
</feature>
<name>A0A0M2Q049_PROHO</name>
<dbReference type="STRING" id="317619.GCA_000332315_00675"/>
<feature type="compositionally biased region" description="Pro residues" evidence="2">
    <location>
        <begin position="333"/>
        <end position="352"/>
    </location>
</feature>
<comment type="caution">
    <text evidence="4">The sequence shown here is derived from an EMBL/GenBank/DDBJ whole genome shotgun (WGS) entry which is preliminary data.</text>
</comment>
<gene>
    <name evidence="4" type="ORF">PROH_09585</name>
</gene>
<sequence>MITALLRSSIRRAAVLRRGLLHRLTPMALVTATALTATLGGLSAPALALSEFGQQELDQSRTIAVAKPVDNGRFYQLLILRQVSNQRACWQELPGQPTRIDPLLLNFDFTGICDRSVDSNGYSVRLAGEDLNWQYRLQLVKQGGQLVLQAVSAANRAAPPLTIGRTNGLGEGFLKVSLDPGWRLTQRLYNGQPLGHVYVTHDQSLAALAGVPSAPVPPPVTTPPIVATPPRQPVPQPNPLPPVVVPSPPTLPGPPSGNPGAATNYRVIVPNTSADTQRRVQAVEPGAFRTTLNGQSVIQAGLFQEQWRAIELQQNLMAARIPAQIIQGTGVVPPRPNPPLPNPQSPNPLPPTQIPVGRIRVILDPGHGGRDPGAVGIGGLQEKEINLDIARRVQQILESRGIAVMLTRPGDVEVELEPRVDQAERMAAQLFVSIHANAISMDRPEVNGLETYYYDSGSGLAQTIHNSILRGTDLRDRGVRQARFYVLRNTSMPSVLVETGFVTGSEDAARFRNSEARGQIAQAIAQGILTYAQQTALAP</sequence>
<dbReference type="InterPro" id="IPR050695">
    <property type="entry name" value="N-acetylmuramoyl_amidase_3"/>
</dbReference>
<dbReference type="GO" id="GO:0030288">
    <property type="term" value="C:outer membrane-bounded periplasmic space"/>
    <property type="evidence" value="ECO:0007669"/>
    <property type="project" value="TreeGrafter"/>
</dbReference>
<dbReference type="GO" id="GO:0008745">
    <property type="term" value="F:N-acetylmuramoyl-L-alanine amidase activity"/>
    <property type="evidence" value="ECO:0007669"/>
    <property type="project" value="InterPro"/>
</dbReference>
<dbReference type="InterPro" id="IPR002508">
    <property type="entry name" value="MurNAc-LAA_cat"/>
</dbReference>
<dbReference type="Pfam" id="PF01520">
    <property type="entry name" value="Amidase_3"/>
    <property type="match status" value="1"/>
</dbReference>
<dbReference type="PRINTS" id="PR01217">
    <property type="entry name" value="PRICHEXTENSN"/>
</dbReference>
<evidence type="ECO:0000256" key="2">
    <source>
        <dbReference type="SAM" id="MobiDB-lite"/>
    </source>
</evidence>